<dbReference type="InterPro" id="IPR014710">
    <property type="entry name" value="RmlC-like_jellyroll"/>
</dbReference>
<dbReference type="PANTHER" id="PTHR46797">
    <property type="entry name" value="HTH-TYPE TRANSCRIPTIONAL REGULATOR"/>
    <property type="match status" value="1"/>
</dbReference>
<dbReference type="EMBL" id="VOXD01000002">
    <property type="protein sequence ID" value="TXF91493.1"/>
    <property type="molecule type" value="Genomic_DNA"/>
</dbReference>
<dbReference type="Pfam" id="PF07883">
    <property type="entry name" value="Cupin_2"/>
    <property type="match status" value="1"/>
</dbReference>
<keyword evidence="1" id="KW-0238">DNA-binding</keyword>
<evidence type="ECO:0000313" key="4">
    <source>
        <dbReference type="Proteomes" id="UP000321907"/>
    </source>
</evidence>
<dbReference type="GO" id="GO:0003677">
    <property type="term" value="F:DNA binding"/>
    <property type="evidence" value="ECO:0007669"/>
    <property type="project" value="UniProtKB-KW"/>
</dbReference>
<dbReference type="InterPro" id="IPR011051">
    <property type="entry name" value="RmlC_Cupin_sf"/>
</dbReference>
<dbReference type="InterPro" id="IPR001387">
    <property type="entry name" value="Cro/C1-type_HTH"/>
</dbReference>
<dbReference type="InterPro" id="IPR013096">
    <property type="entry name" value="Cupin_2"/>
</dbReference>
<feature type="domain" description="HTH cro/C1-type" evidence="2">
    <location>
        <begin position="12"/>
        <end position="66"/>
    </location>
</feature>
<dbReference type="PROSITE" id="PS50943">
    <property type="entry name" value="HTH_CROC1"/>
    <property type="match status" value="1"/>
</dbReference>
<evidence type="ECO:0000256" key="1">
    <source>
        <dbReference type="ARBA" id="ARBA00023125"/>
    </source>
</evidence>
<dbReference type="Gene3D" id="2.60.120.10">
    <property type="entry name" value="Jelly Rolls"/>
    <property type="match status" value="1"/>
</dbReference>
<dbReference type="RefSeq" id="WP_147929033.1">
    <property type="nucleotide sequence ID" value="NZ_VOXD01000002.1"/>
</dbReference>
<sequence>MEANLLDIGPRLRDLRRAQRLSQQSVAEAAGLTKGTISKVETGRIIPTLPVLFAILRALDEDAESFFRGVRFEAPPPYTHRTHEDARPLERELASRGFDYLQLLEGDAKDFALRAVILEIEPGSSREKVTTAAYEYKYMLSGYLDYEIGEDTLKLAPGDSLFYDGRIPHVPHNRGDAPARMLVVYIHDTLLKDE</sequence>
<comment type="caution">
    <text evidence="3">The sequence shown here is derived from an EMBL/GenBank/DDBJ whole genome shotgun (WGS) entry which is preliminary data.</text>
</comment>
<evidence type="ECO:0000259" key="2">
    <source>
        <dbReference type="PROSITE" id="PS50943"/>
    </source>
</evidence>
<gene>
    <name evidence="3" type="ORF">FUA23_02010</name>
</gene>
<reference evidence="3 4" key="1">
    <citation type="submission" date="2019-08" db="EMBL/GenBank/DDBJ databases">
        <title>Lewinella sp. strain SSH13 Genome sequencing and assembly.</title>
        <authorList>
            <person name="Kim I."/>
        </authorList>
    </citation>
    <scope>NUCLEOTIDE SEQUENCE [LARGE SCALE GENOMIC DNA]</scope>
    <source>
        <strain evidence="3 4">SSH13</strain>
    </source>
</reference>
<dbReference type="AlphaFoldDB" id="A0A5C7FY85"/>
<name>A0A5C7FY85_9BACT</name>
<dbReference type="SMART" id="SM00530">
    <property type="entry name" value="HTH_XRE"/>
    <property type="match status" value="1"/>
</dbReference>
<dbReference type="Proteomes" id="UP000321907">
    <property type="component" value="Unassembled WGS sequence"/>
</dbReference>
<organism evidence="3 4">
    <name type="scientific">Neolewinella aurantiaca</name>
    <dbReference type="NCBI Taxonomy" id="2602767"/>
    <lineage>
        <taxon>Bacteria</taxon>
        <taxon>Pseudomonadati</taxon>
        <taxon>Bacteroidota</taxon>
        <taxon>Saprospiria</taxon>
        <taxon>Saprospirales</taxon>
        <taxon>Lewinellaceae</taxon>
        <taxon>Neolewinella</taxon>
    </lineage>
</organism>
<dbReference type="CDD" id="cd00093">
    <property type="entry name" value="HTH_XRE"/>
    <property type="match status" value="1"/>
</dbReference>
<dbReference type="OrthoDB" id="9805356at2"/>
<proteinExistence type="predicted"/>
<protein>
    <submittedName>
        <fullName evidence="3">Helix-turn-helix domain-containing protein</fullName>
    </submittedName>
</protein>
<dbReference type="PANTHER" id="PTHR46797:SF1">
    <property type="entry name" value="METHYLPHOSPHONATE SYNTHASE"/>
    <property type="match status" value="1"/>
</dbReference>
<dbReference type="Pfam" id="PF13560">
    <property type="entry name" value="HTH_31"/>
    <property type="match status" value="1"/>
</dbReference>
<dbReference type="CDD" id="cd02209">
    <property type="entry name" value="cupin_XRE_C"/>
    <property type="match status" value="1"/>
</dbReference>
<dbReference type="InterPro" id="IPR010982">
    <property type="entry name" value="Lambda_DNA-bd_dom_sf"/>
</dbReference>
<dbReference type="GO" id="GO:0005829">
    <property type="term" value="C:cytosol"/>
    <property type="evidence" value="ECO:0007669"/>
    <property type="project" value="TreeGrafter"/>
</dbReference>
<dbReference type="SUPFAM" id="SSF47413">
    <property type="entry name" value="lambda repressor-like DNA-binding domains"/>
    <property type="match status" value="1"/>
</dbReference>
<keyword evidence="4" id="KW-1185">Reference proteome</keyword>
<dbReference type="GO" id="GO:0003700">
    <property type="term" value="F:DNA-binding transcription factor activity"/>
    <property type="evidence" value="ECO:0007669"/>
    <property type="project" value="TreeGrafter"/>
</dbReference>
<dbReference type="Gene3D" id="1.10.260.40">
    <property type="entry name" value="lambda repressor-like DNA-binding domains"/>
    <property type="match status" value="1"/>
</dbReference>
<dbReference type="InterPro" id="IPR050807">
    <property type="entry name" value="TransReg_Diox_bact_type"/>
</dbReference>
<evidence type="ECO:0000313" key="3">
    <source>
        <dbReference type="EMBL" id="TXF91493.1"/>
    </source>
</evidence>
<dbReference type="SUPFAM" id="SSF51182">
    <property type="entry name" value="RmlC-like cupins"/>
    <property type="match status" value="1"/>
</dbReference>
<accession>A0A5C7FY85</accession>